<dbReference type="Proteomes" id="UP000002439">
    <property type="component" value="Chromosome"/>
</dbReference>
<proteinExistence type="predicted"/>
<dbReference type="EMBL" id="AE009441">
    <property type="protein sequence ID" value="AAL62847.1"/>
    <property type="molecule type" value="Genomic_DNA"/>
</dbReference>
<evidence type="ECO:0000313" key="2">
    <source>
        <dbReference type="Proteomes" id="UP000002439"/>
    </source>
</evidence>
<dbReference type="EnsemblBacteria" id="AAL62847">
    <property type="protein sequence ID" value="AAL62847"/>
    <property type="gene ID" value="PAE0538"/>
</dbReference>
<dbReference type="eggNOG" id="arCOG07690">
    <property type="taxonomic scope" value="Archaea"/>
</dbReference>
<dbReference type="HOGENOM" id="CLU_3263948_0_0_2"/>
<keyword evidence="2" id="KW-1185">Reference proteome</keyword>
<sequence length="41" mass="4757">MIIFIDDSGLKRPCNCLSLSAIAFPQRRGVSYLELGYHWRE</sequence>
<protein>
    <submittedName>
        <fullName evidence="1">Conserved within P. aerophilum</fullName>
    </submittedName>
</protein>
<accession>Q8ZYZ4</accession>
<evidence type="ECO:0000313" key="1">
    <source>
        <dbReference type="EMBL" id="AAL62847.1"/>
    </source>
</evidence>
<organism evidence="1 2">
    <name type="scientific">Pyrobaculum aerophilum (strain ATCC 51768 / DSM 7523 / JCM 9630 / CIP 104966 / NBRC 100827 / IM2)</name>
    <dbReference type="NCBI Taxonomy" id="178306"/>
    <lineage>
        <taxon>Archaea</taxon>
        <taxon>Thermoproteota</taxon>
        <taxon>Thermoprotei</taxon>
        <taxon>Thermoproteales</taxon>
        <taxon>Thermoproteaceae</taxon>
        <taxon>Pyrobaculum</taxon>
    </lineage>
</organism>
<reference evidence="1 2" key="1">
    <citation type="journal article" date="2002" name="Proc. Natl. Acad. Sci. U.S.A.">
        <title>Genome sequence of the hyperthermophilic crenarchaeon Pyrobaculum aerophilum.</title>
        <authorList>
            <person name="Fitz-Gibbon S.T."/>
            <person name="Ladner H."/>
            <person name="Kim U.J."/>
            <person name="Stetter K.O."/>
            <person name="Simon M.I."/>
            <person name="Miller J.H."/>
        </authorList>
    </citation>
    <scope>NUCLEOTIDE SEQUENCE [LARGE SCALE GENOMIC DNA]</scope>
    <source>
        <strain evidence="2">ATCC 51768 / DSM 7523 / JCM 9630 / CIP 104966 / NBRC 100827 / IM2</strain>
    </source>
</reference>
<dbReference type="KEGG" id="pai:PAE0538"/>
<dbReference type="InParanoid" id="Q8ZYZ4"/>
<dbReference type="AlphaFoldDB" id="Q8ZYZ4"/>
<gene>
    <name evidence="1" type="ordered locus">PAE0538</name>
</gene>
<name>Q8ZYZ4_PYRAE</name>